<gene>
    <name evidence="2" type="ORF">WH52_10605</name>
</gene>
<sequence>MLSLFSTRSDTSGFRLNYLEVYNWGTFDGEIIKIAPKGNNSLLTGANGSGKTTFIDALLTLLVPQKKDRFYNQSSGAEKKGDRTEESYVLGNYGTILKEGASSATAQRLRTKDTYSILLASFSNTDQRTITLFQLRWFSGNDMKRSFGIAHVPLSIETHFPKFDDKNIWKHRLEQEFNSNSSKNKIEFFDNYPSKYAKRLVSILGMKSLKALKLFNQTVGIKVLEDLDGFIRINMLDDKEPEARYVELHNSFITLRSAKNKIDKTKEQLKQLEPISNLATKLADKNIRKDQLENSRDLAVLWFSQKGNELFLDEKKRLGTLKSKVEAELAILEDEENTLREDLSILVQQIQNDEISAQIDKLTKDIKIIDAKRSQRQTKLDAYNILSRVLTLDENPTETSFQENQNNASKKAVETDKRRTKYIEEKASLETEITNIGKDSETIVETIKTLRENGNNISGRVASIRDEILAKTGATKKEIPFVGELIKVTDEEAKWHPSIEKVLHSFALRLIVPEKYYKTVNNYVNDTDLKGKITYIRYKDSFSLSALNTYMPDENELISKLNFKIDSPYADFVEYNIQSRFNYFCAEDMNTFAKEEKAITINGLIKRGKGNHEKDDRPRINSRNNYVLGWDNKTKIESLRTEYNQLQEKSNKAAEKRKSLDSSIKELGILNKNYNKLLDSYPVFDDIDWKKYALEIQDIKDTIKQLEDGNDKAKALRERKEKLDEDIKKKVAEKKPKNEIIFNTNRELKEIDRELDEFGSQIKLLSETDVDLSNFDTSGLALSELQFGNFKTIRSTFQEENLKAIGDVNTSISKTREKLSPKIAAFKSPDRKILDQYPDWGSDVNELSSNLDHLYQYQNLYQKLKDEDLPSFQTKFDTYLEDTIIDKVGAFNFFFEKWIEEIKKTIKTLNASLYAIDFEVAPAKTYIQLSERMALSEQADDFRKLLHEALPDVSQITTTEAKRNHFENYIEPLIERLEDEKWRKQALDVRFWFKYRAEEFAREDDHKLATYESMSHRSGGQKAQLTYTILGAAIAYQFGLTSTEGLEANSFRFVAIDEAFKAQDQDKSEYLLKLCEQLHLQVLVVTPSDNIEIVEPYISFVHFTEIEKGKKSSLYDMPIEQFQQESEKYLSVE</sequence>
<dbReference type="AlphaFoldDB" id="A0A1Y2PAV1"/>
<dbReference type="EMBL" id="LAPZ01000009">
    <property type="protein sequence ID" value="OSY87593.1"/>
    <property type="molecule type" value="Genomic_DNA"/>
</dbReference>
<dbReference type="CDD" id="cd00267">
    <property type="entry name" value="ABC_ATPase"/>
    <property type="match status" value="1"/>
</dbReference>
<dbReference type="STRING" id="1635173.WH52_10605"/>
<name>A0A1Y2PAV1_9FLAO</name>
<comment type="caution">
    <text evidence="2">The sequence shown here is derived from an EMBL/GenBank/DDBJ whole genome shotgun (WGS) entry which is preliminary data.</text>
</comment>
<dbReference type="InterPro" id="IPR027417">
    <property type="entry name" value="P-loop_NTPase"/>
</dbReference>
<feature type="coiled-coil region" evidence="1">
    <location>
        <begin position="255"/>
        <end position="372"/>
    </location>
</feature>
<evidence type="ECO:0000256" key="1">
    <source>
        <dbReference type="SAM" id="Coils"/>
    </source>
</evidence>
<keyword evidence="1" id="KW-0175">Coiled coil</keyword>
<dbReference type="Gene3D" id="3.40.50.300">
    <property type="entry name" value="P-loop containing nucleotide triphosphate hydrolases"/>
    <property type="match status" value="1"/>
</dbReference>
<accession>A0A1Y2PAV1</accession>
<evidence type="ECO:0000313" key="2">
    <source>
        <dbReference type="EMBL" id="OSY87593.1"/>
    </source>
</evidence>
<feature type="coiled-coil region" evidence="1">
    <location>
        <begin position="696"/>
        <end position="768"/>
    </location>
</feature>
<protein>
    <submittedName>
        <fullName evidence="2">Uncharacterized protein</fullName>
    </submittedName>
</protein>
<dbReference type="Pfam" id="PF13555">
    <property type="entry name" value="AAA_29"/>
    <property type="match status" value="1"/>
</dbReference>
<dbReference type="InParanoid" id="A0A1Y2PAV1"/>
<dbReference type="Proteomes" id="UP000194221">
    <property type="component" value="Unassembled WGS sequence"/>
</dbReference>
<dbReference type="Pfam" id="PF13558">
    <property type="entry name" value="SbcC_Walker_B"/>
    <property type="match status" value="1"/>
</dbReference>
<reference evidence="2 3" key="1">
    <citation type="submission" date="2015-03" db="EMBL/GenBank/DDBJ databases">
        <title>Genome sequence of Tenacibaculum sp. S2-2, isolated from intestinal microbiota of sea cucumber, Apostichopus japonicas.</title>
        <authorList>
            <person name="Shao Z."/>
            <person name="Wang L."/>
            <person name="Li X."/>
        </authorList>
    </citation>
    <scope>NUCLEOTIDE SEQUENCE [LARGE SCALE GENOMIC DNA]</scope>
    <source>
        <strain evidence="2 3">S2-2</strain>
    </source>
</reference>
<dbReference type="Gene3D" id="3.40.1140.10">
    <property type="match status" value="1"/>
</dbReference>
<evidence type="ECO:0000313" key="3">
    <source>
        <dbReference type="Proteomes" id="UP000194221"/>
    </source>
</evidence>
<dbReference type="SUPFAM" id="SSF52540">
    <property type="entry name" value="P-loop containing nucleoside triphosphate hydrolases"/>
    <property type="match status" value="1"/>
</dbReference>
<organism evidence="2 3">
    <name type="scientific">Tenacibaculum holothuriorum</name>
    <dbReference type="NCBI Taxonomy" id="1635173"/>
    <lineage>
        <taxon>Bacteria</taxon>
        <taxon>Pseudomonadati</taxon>
        <taxon>Bacteroidota</taxon>
        <taxon>Flavobacteriia</taxon>
        <taxon>Flavobacteriales</taxon>
        <taxon>Flavobacteriaceae</taxon>
        <taxon>Tenacibaculum</taxon>
    </lineage>
</organism>
<keyword evidence="3" id="KW-1185">Reference proteome</keyword>
<proteinExistence type="predicted"/>
<feature type="coiled-coil region" evidence="1">
    <location>
        <begin position="636"/>
        <end position="663"/>
    </location>
</feature>